<organism evidence="7 8">
    <name type="scientific">Camelina sativa</name>
    <name type="common">False flax</name>
    <name type="synonym">Myagrum sativum</name>
    <dbReference type="NCBI Taxonomy" id="90675"/>
    <lineage>
        <taxon>Eukaryota</taxon>
        <taxon>Viridiplantae</taxon>
        <taxon>Streptophyta</taxon>
        <taxon>Embryophyta</taxon>
        <taxon>Tracheophyta</taxon>
        <taxon>Spermatophyta</taxon>
        <taxon>Magnoliopsida</taxon>
        <taxon>eudicotyledons</taxon>
        <taxon>Gunneridae</taxon>
        <taxon>Pentapetalae</taxon>
        <taxon>rosids</taxon>
        <taxon>malvids</taxon>
        <taxon>Brassicales</taxon>
        <taxon>Brassicaceae</taxon>
        <taxon>Camelineae</taxon>
        <taxon>Camelina</taxon>
    </lineage>
</organism>
<comment type="subcellular location">
    <subcellularLocation>
        <location evidence="1 6">Secreted</location>
    </subcellularLocation>
</comment>
<sequence length="130" mass="15236">MKNLTIYFFLFCLCMLGHVSGSGIRIMNELKNKKTIWMRCSSKEDVLGPTVIPSGGEFVNNFNRNIFGRTRFMCTIKQGPTFKRILNFRAFKEGGKWDWRVREDGIYLKRTVGRFTNSTEDLHKDLDWIV</sequence>
<dbReference type="Proteomes" id="UP000694864">
    <property type="component" value="Chromosome 11"/>
</dbReference>
<dbReference type="InterPro" id="IPR010264">
    <property type="entry name" value="Self-incomp_S1"/>
</dbReference>
<evidence type="ECO:0000313" key="8">
    <source>
        <dbReference type="RefSeq" id="XP_010446099.1"/>
    </source>
</evidence>
<evidence type="ECO:0000256" key="3">
    <source>
        <dbReference type="ARBA" id="ARBA00022471"/>
    </source>
</evidence>
<reference evidence="8" key="2">
    <citation type="submission" date="2025-08" db="UniProtKB">
        <authorList>
            <consortium name="RefSeq"/>
        </authorList>
    </citation>
    <scope>IDENTIFICATION</scope>
    <source>
        <tissue evidence="8">Leaf</tissue>
    </source>
</reference>
<dbReference type="RefSeq" id="XP_010446099.1">
    <property type="nucleotide sequence ID" value="XM_010447797.1"/>
</dbReference>
<dbReference type="GeneID" id="104728872"/>
<evidence type="ECO:0000313" key="7">
    <source>
        <dbReference type="Proteomes" id="UP000694864"/>
    </source>
</evidence>
<reference evidence="7" key="1">
    <citation type="journal article" date="2014" name="Nat. Commun.">
        <title>The emerging biofuel crop Camelina sativa retains a highly undifferentiated hexaploid genome structure.</title>
        <authorList>
            <person name="Kagale S."/>
            <person name="Koh C."/>
            <person name="Nixon J."/>
            <person name="Bollina V."/>
            <person name="Clarke W.E."/>
            <person name="Tuteja R."/>
            <person name="Spillane C."/>
            <person name="Robinson S.J."/>
            <person name="Links M.G."/>
            <person name="Clarke C."/>
            <person name="Higgins E.E."/>
            <person name="Huebert T."/>
            <person name="Sharpe A.G."/>
            <person name="Parkin I.A."/>
        </authorList>
    </citation>
    <scope>NUCLEOTIDE SEQUENCE [LARGE SCALE GENOMIC DNA]</scope>
    <source>
        <strain evidence="7">cv. DH55</strain>
    </source>
</reference>
<evidence type="ECO:0000256" key="4">
    <source>
        <dbReference type="ARBA" id="ARBA00022525"/>
    </source>
</evidence>
<gene>
    <name evidence="8" type="primary">LOC104728872</name>
</gene>
<dbReference type="Pfam" id="PF05938">
    <property type="entry name" value="Self-incomp_S1"/>
    <property type="match status" value="1"/>
</dbReference>
<keyword evidence="3 6" id="KW-0713">Self-incompatibility</keyword>
<keyword evidence="5 6" id="KW-0732">Signal</keyword>
<evidence type="ECO:0000256" key="5">
    <source>
        <dbReference type="ARBA" id="ARBA00022729"/>
    </source>
</evidence>
<protein>
    <recommendedName>
        <fullName evidence="6">S-protein homolog</fullName>
    </recommendedName>
</protein>
<keyword evidence="4 6" id="KW-0964">Secreted</keyword>
<keyword evidence="7" id="KW-1185">Reference proteome</keyword>
<name>A0ABM0UTI1_CAMSA</name>
<feature type="chain" id="PRO_5044963747" description="S-protein homolog" evidence="6">
    <location>
        <begin position="22"/>
        <end position="130"/>
    </location>
</feature>
<dbReference type="PANTHER" id="PTHR31232:SF54">
    <property type="entry name" value="S-PROTEIN HOMOLOG-RELATED"/>
    <property type="match status" value="1"/>
</dbReference>
<evidence type="ECO:0000256" key="2">
    <source>
        <dbReference type="ARBA" id="ARBA00005581"/>
    </source>
</evidence>
<feature type="signal peptide" evidence="6">
    <location>
        <begin position="1"/>
        <end position="21"/>
    </location>
</feature>
<dbReference type="PANTHER" id="PTHR31232">
    <property type="match status" value="1"/>
</dbReference>
<accession>A0ABM0UTI1</accession>
<evidence type="ECO:0000256" key="6">
    <source>
        <dbReference type="RuleBase" id="RU367044"/>
    </source>
</evidence>
<evidence type="ECO:0000256" key="1">
    <source>
        <dbReference type="ARBA" id="ARBA00004613"/>
    </source>
</evidence>
<comment type="similarity">
    <text evidence="2 6">Belongs to the plant self-incompatibility (S1) protein family.</text>
</comment>
<proteinExistence type="inferred from homology"/>